<dbReference type="PROSITE" id="PS50405">
    <property type="entry name" value="GST_CTER"/>
    <property type="match status" value="1"/>
</dbReference>
<protein>
    <submittedName>
        <fullName evidence="3">Glutathione S-transferase</fullName>
    </submittedName>
</protein>
<dbReference type="Gene3D" id="1.20.1050.10">
    <property type="match status" value="1"/>
</dbReference>
<dbReference type="PANTHER" id="PTHR44051">
    <property type="entry name" value="GLUTATHIONE S-TRANSFERASE-RELATED"/>
    <property type="match status" value="1"/>
</dbReference>
<accession>A0AAU7JEH3</accession>
<dbReference type="AlphaFoldDB" id="A0AAU7JEH3"/>
<dbReference type="SFLD" id="SFLDG00358">
    <property type="entry name" value="Main_(cytGST)"/>
    <property type="match status" value="1"/>
</dbReference>
<dbReference type="PROSITE" id="PS50404">
    <property type="entry name" value="GST_NTER"/>
    <property type="match status" value="1"/>
</dbReference>
<dbReference type="InterPro" id="IPR004046">
    <property type="entry name" value="GST_C"/>
</dbReference>
<proteinExistence type="predicted"/>
<organism evidence="3">
    <name type="scientific">Alsobacter sp. KACC 23698</name>
    <dbReference type="NCBI Taxonomy" id="3149229"/>
    <lineage>
        <taxon>Bacteria</taxon>
        <taxon>Pseudomonadati</taxon>
        <taxon>Pseudomonadota</taxon>
        <taxon>Alphaproteobacteria</taxon>
        <taxon>Hyphomicrobiales</taxon>
        <taxon>Alsobacteraceae</taxon>
        <taxon>Alsobacter</taxon>
    </lineage>
</organism>
<dbReference type="InterPro" id="IPR036282">
    <property type="entry name" value="Glutathione-S-Trfase_C_sf"/>
</dbReference>
<evidence type="ECO:0000313" key="3">
    <source>
        <dbReference type="EMBL" id="XBO38424.1"/>
    </source>
</evidence>
<gene>
    <name evidence="3" type="ORF">ABEG18_22410</name>
</gene>
<dbReference type="Pfam" id="PF00043">
    <property type="entry name" value="GST_C"/>
    <property type="match status" value="1"/>
</dbReference>
<dbReference type="Gene3D" id="3.40.30.10">
    <property type="entry name" value="Glutaredoxin"/>
    <property type="match status" value="1"/>
</dbReference>
<evidence type="ECO:0000259" key="1">
    <source>
        <dbReference type="PROSITE" id="PS50404"/>
    </source>
</evidence>
<dbReference type="InterPro" id="IPR040079">
    <property type="entry name" value="Glutathione_S-Trfase"/>
</dbReference>
<dbReference type="InterPro" id="IPR004045">
    <property type="entry name" value="Glutathione_S-Trfase_N"/>
</dbReference>
<dbReference type="InterPro" id="IPR036249">
    <property type="entry name" value="Thioredoxin-like_sf"/>
</dbReference>
<dbReference type="EMBL" id="CP157484">
    <property type="protein sequence ID" value="XBO38424.1"/>
    <property type="molecule type" value="Genomic_DNA"/>
</dbReference>
<dbReference type="PANTHER" id="PTHR44051:SF8">
    <property type="entry name" value="GLUTATHIONE S-TRANSFERASE GSTA"/>
    <property type="match status" value="1"/>
</dbReference>
<dbReference type="RefSeq" id="WP_406855260.1">
    <property type="nucleotide sequence ID" value="NZ_CP157484.1"/>
</dbReference>
<dbReference type="SUPFAM" id="SSF47616">
    <property type="entry name" value="GST C-terminal domain-like"/>
    <property type="match status" value="1"/>
</dbReference>
<name>A0AAU7JEH3_9HYPH</name>
<sequence length="200" mass="22342">MSEPSLILYGTKLSGHAHRVEALLTQLGLSYEYRSAPAEVRRSPEYRRITPFGQIPVLIDSGRVIPDSGAILVHLARTYDRDDVWLPRDLALEVEVQRWLAIAAGDIRFGPALARLAVRFGVGADLAMAHHVALELFAFMETHLDGRDWLVGERPTIADLACYPYIAVADEGGLRLDKYPRIEAWIARVEAIPGFARMPR</sequence>
<feature type="domain" description="GST N-terminal" evidence="1">
    <location>
        <begin position="4"/>
        <end position="83"/>
    </location>
</feature>
<feature type="domain" description="GST C-terminal" evidence="2">
    <location>
        <begin position="89"/>
        <end position="200"/>
    </location>
</feature>
<evidence type="ECO:0000259" key="2">
    <source>
        <dbReference type="PROSITE" id="PS50405"/>
    </source>
</evidence>
<dbReference type="SUPFAM" id="SSF52833">
    <property type="entry name" value="Thioredoxin-like"/>
    <property type="match status" value="1"/>
</dbReference>
<dbReference type="InterPro" id="IPR010987">
    <property type="entry name" value="Glutathione-S-Trfase_C-like"/>
</dbReference>
<dbReference type="SFLD" id="SFLDS00019">
    <property type="entry name" value="Glutathione_Transferase_(cytos"/>
    <property type="match status" value="1"/>
</dbReference>
<reference evidence="3" key="1">
    <citation type="submission" date="2024-05" db="EMBL/GenBank/DDBJ databases">
        <authorList>
            <person name="Kim S."/>
            <person name="Heo J."/>
            <person name="Choi H."/>
            <person name="Choi Y."/>
            <person name="Kwon S.-W."/>
            <person name="Kim Y."/>
        </authorList>
    </citation>
    <scope>NUCLEOTIDE SEQUENCE</scope>
    <source>
        <strain evidence="3">KACC 23698</strain>
    </source>
</reference>
<dbReference type="CDD" id="cd03206">
    <property type="entry name" value="GST_C_7"/>
    <property type="match status" value="1"/>
</dbReference>
<dbReference type="Pfam" id="PF13417">
    <property type="entry name" value="GST_N_3"/>
    <property type="match status" value="1"/>
</dbReference>